<keyword evidence="2" id="KW-1185">Reference proteome</keyword>
<gene>
    <name evidence="1" type="ORF">K0M31_012944</name>
</gene>
<protein>
    <submittedName>
        <fullName evidence="1">Uncharacterized protein</fullName>
    </submittedName>
</protein>
<dbReference type="AlphaFoldDB" id="A0AA40FJS2"/>
<evidence type="ECO:0000313" key="1">
    <source>
        <dbReference type="EMBL" id="KAK1119867.1"/>
    </source>
</evidence>
<proteinExistence type="predicted"/>
<name>A0AA40FJS2_9HYME</name>
<comment type="caution">
    <text evidence="1">The sequence shown here is derived from an EMBL/GenBank/DDBJ whole genome shotgun (WGS) entry which is preliminary data.</text>
</comment>
<accession>A0AA40FJS2</accession>
<organism evidence="1 2">
    <name type="scientific">Melipona bicolor</name>
    <dbReference type="NCBI Taxonomy" id="60889"/>
    <lineage>
        <taxon>Eukaryota</taxon>
        <taxon>Metazoa</taxon>
        <taxon>Ecdysozoa</taxon>
        <taxon>Arthropoda</taxon>
        <taxon>Hexapoda</taxon>
        <taxon>Insecta</taxon>
        <taxon>Pterygota</taxon>
        <taxon>Neoptera</taxon>
        <taxon>Endopterygota</taxon>
        <taxon>Hymenoptera</taxon>
        <taxon>Apocrita</taxon>
        <taxon>Aculeata</taxon>
        <taxon>Apoidea</taxon>
        <taxon>Anthophila</taxon>
        <taxon>Apidae</taxon>
        <taxon>Melipona</taxon>
    </lineage>
</organism>
<reference evidence="1" key="1">
    <citation type="submission" date="2021-10" db="EMBL/GenBank/DDBJ databases">
        <title>Melipona bicolor Genome sequencing and assembly.</title>
        <authorList>
            <person name="Araujo N.S."/>
            <person name="Arias M.C."/>
        </authorList>
    </citation>
    <scope>NUCLEOTIDE SEQUENCE</scope>
    <source>
        <strain evidence="1">USP_2M_L1-L4_2017</strain>
        <tissue evidence="1">Whole body</tissue>
    </source>
</reference>
<dbReference type="Proteomes" id="UP001177670">
    <property type="component" value="Unassembled WGS sequence"/>
</dbReference>
<dbReference type="EMBL" id="JAHYIQ010000034">
    <property type="protein sequence ID" value="KAK1119867.1"/>
    <property type="molecule type" value="Genomic_DNA"/>
</dbReference>
<evidence type="ECO:0000313" key="2">
    <source>
        <dbReference type="Proteomes" id="UP001177670"/>
    </source>
</evidence>
<sequence length="141" mass="16640">MKKATSFSRPSFKFSCKNHIEKKKKKKEERNVETKHPYPPFCFPEGTIDRSYRSSKKKLKKRTWTALRGIETRNKKIYIGDRPNLKKTIFSTLFLPPRFLKATGNAQSTSPRHRRSSFIPLTNVDARSKFFARDEKEERPC</sequence>